<dbReference type="Gene3D" id="3.10.450.50">
    <property type="match status" value="1"/>
</dbReference>
<accession>A0A915YFL9</accession>
<keyword evidence="2" id="KW-1185">Reference proteome</keyword>
<evidence type="ECO:0000313" key="2">
    <source>
        <dbReference type="Proteomes" id="UP001060919"/>
    </source>
</evidence>
<dbReference type="RefSeq" id="WP_264793336.1">
    <property type="nucleotide sequence ID" value="NZ_AP026867.1"/>
</dbReference>
<dbReference type="Proteomes" id="UP001060919">
    <property type="component" value="Chromosome"/>
</dbReference>
<organism evidence="1 2">
    <name type="scientific">Aureispira anguillae</name>
    <dbReference type="NCBI Taxonomy" id="2864201"/>
    <lineage>
        <taxon>Bacteria</taxon>
        <taxon>Pseudomonadati</taxon>
        <taxon>Bacteroidota</taxon>
        <taxon>Saprospiria</taxon>
        <taxon>Saprospirales</taxon>
        <taxon>Saprospiraceae</taxon>
        <taxon>Aureispira</taxon>
    </lineage>
</organism>
<evidence type="ECO:0008006" key="3">
    <source>
        <dbReference type="Google" id="ProtNLM"/>
    </source>
</evidence>
<dbReference type="InterPro" id="IPR032710">
    <property type="entry name" value="NTF2-like_dom_sf"/>
</dbReference>
<proteinExistence type="predicted"/>
<protein>
    <recommendedName>
        <fullName evidence="3">SnoaL-like domain-containing protein</fullName>
    </recommendedName>
</protein>
<name>A0A915YFL9_9BACT</name>
<dbReference type="SUPFAM" id="SSF54427">
    <property type="entry name" value="NTF2-like"/>
    <property type="match status" value="1"/>
</dbReference>
<dbReference type="EMBL" id="AP026867">
    <property type="protein sequence ID" value="BDS12238.1"/>
    <property type="molecule type" value="Genomic_DNA"/>
</dbReference>
<reference evidence="1" key="1">
    <citation type="submission" date="2022-09" db="EMBL/GenBank/DDBJ databases">
        <title>Aureispira anguillicida sp. nov., isolated from Leptocephalus of Japanese eel Anguilla japonica.</title>
        <authorList>
            <person name="Yuasa K."/>
            <person name="Mekata T."/>
            <person name="Ikunari K."/>
        </authorList>
    </citation>
    <scope>NUCLEOTIDE SEQUENCE</scope>
    <source>
        <strain evidence="1">EL160426</strain>
    </source>
</reference>
<dbReference type="AlphaFoldDB" id="A0A915YFL9"/>
<dbReference type="KEGG" id="aup:AsAng_0029570"/>
<gene>
    <name evidence="1" type="ORF">AsAng_0029570</name>
</gene>
<sequence>MELRELVQKMDELVAKGAIVEAVDVNFCDFAKTSDYGGTATTTKAQMVEKMKSFTAGIVKINEITHHQTLLDGNVSASEFTFDFDMKDGSQIHWHEIIQREWGQDGKVVKEEYFKAD</sequence>
<evidence type="ECO:0000313" key="1">
    <source>
        <dbReference type="EMBL" id="BDS12238.1"/>
    </source>
</evidence>